<dbReference type="PANTHER" id="PTHR36766:SF36">
    <property type="entry name" value="AAA+ ATPASE DOMAIN-CONTAINING PROTEIN"/>
    <property type="match status" value="1"/>
</dbReference>
<dbReference type="InParanoid" id="A0A2P5A9J8"/>
<keyword evidence="1" id="KW-0611">Plant defense</keyword>
<dbReference type="OrthoDB" id="26890at2759"/>
<reference evidence="3" key="1">
    <citation type="submission" date="2016-06" db="EMBL/GenBank/DDBJ databases">
        <title>Parallel loss of symbiosis genes in relatives of nitrogen-fixing non-legume Parasponia.</title>
        <authorList>
            <person name="Van Velzen R."/>
            <person name="Holmer R."/>
            <person name="Bu F."/>
            <person name="Rutten L."/>
            <person name="Van Zeijl A."/>
            <person name="Liu W."/>
            <person name="Santuari L."/>
            <person name="Cao Q."/>
            <person name="Sharma T."/>
            <person name="Shen D."/>
            <person name="Roswanjaya Y."/>
            <person name="Wardhani T."/>
            <person name="Kalhor M.S."/>
            <person name="Jansen J."/>
            <person name="Van den Hoogen J."/>
            <person name="Gungor B."/>
            <person name="Hartog M."/>
            <person name="Hontelez J."/>
            <person name="Verver J."/>
            <person name="Yang W.-C."/>
            <person name="Schijlen E."/>
            <person name="Repin R."/>
            <person name="Schilthuizen M."/>
            <person name="Schranz E."/>
            <person name="Heidstra R."/>
            <person name="Miyata K."/>
            <person name="Fedorova E."/>
            <person name="Kohlen W."/>
            <person name="Bisseling T."/>
            <person name="Smit S."/>
            <person name="Geurts R."/>
        </authorList>
    </citation>
    <scope>NUCLEOTIDE SEQUENCE [LARGE SCALE GENOMIC DNA]</scope>
    <source>
        <strain evidence="3">cv. RG33-2</strain>
    </source>
</reference>
<dbReference type="GO" id="GO:0006952">
    <property type="term" value="P:defense response"/>
    <property type="evidence" value="ECO:0007669"/>
    <property type="project" value="UniProtKB-KW"/>
</dbReference>
<gene>
    <name evidence="2" type="ORF">TorRG33x02_355310</name>
</gene>
<protein>
    <submittedName>
        <fullName evidence="2">LRR domain containing protein</fullName>
    </submittedName>
</protein>
<comment type="caution">
    <text evidence="2">The sequence shown here is derived from an EMBL/GenBank/DDBJ whole genome shotgun (WGS) entry which is preliminary data.</text>
</comment>
<dbReference type="PANTHER" id="PTHR36766">
    <property type="entry name" value="PLANT BROAD-SPECTRUM MILDEW RESISTANCE PROTEIN RPW8"/>
    <property type="match status" value="1"/>
</dbReference>
<name>A0A2P5A9J8_TREOI</name>
<organism evidence="2 3">
    <name type="scientific">Trema orientale</name>
    <name type="common">Charcoal tree</name>
    <name type="synonym">Celtis orientalis</name>
    <dbReference type="NCBI Taxonomy" id="63057"/>
    <lineage>
        <taxon>Eukaryota</taxon>
        <taxon>Viridiplantae</taxon>
        <taxon>Streptophyta</taxon>
        <taxon>Embryophyta</taxon>
        <taxon>Tracheophyta</taxon>
        <taxon>Spermatophyta</taxon>
        <taxon>Magnoliopsida</taxon>
        <taxon>eudicotyledons</taxon>
        <taxon>Gunneridae</taxon>
        <taxon>Pentapetalae</taxon>
        <taxon>rosids</taxon>
        <taxon>fabids</taxon>
        <taxon>Rosales</taxon>
        <taxon>Cannabaceae</taxon>
        <taxon>Trema</taxon>
    </lineage>
</organism>
<dbReference type="EMBL" id="JXTC01001039">
    <property type="protein sequence ID" value="PON33215.1"/>
    <property type="molecule type" value="Genomic_DNA"/>
</dbReference>
<dbReference type="Gene3D" id="3.80.10.10">
    <property type="entry name" value="Ribonuclease Inhibitor"/>
    <property type="match status" value="3"/>
</dbReference>
<accession>A0A2P5A9J8</accession>
<keyword evidence="3" id="KW-1185">Reference proteome</keyword>
<feature type="non-terminal residue" evidence="2">
    <location>
        <position position="1"/>
    </location>
</feature>
<evidence type="ECO:0000313" key="2">
    <source>
        <dbReference type="EMBL" id="PON33215.1"/>
    </source>
</evidence>
<dbReference type="AlphaFoldDB" id="A0A2P5A9J8"/>
<dbReference type="Proteomes" id="UP000237000">
    <property type="component" value="Unassembled WGS sequence"/>
</dbReference>
<proteinExistence type="predicted"/>
<dbReference type="InterPro" id="IPR032675">
    <property type="entry name" value="LRR_dom_sf"/>
</dbReference>
<evidence type="ECO:0000256" key="1">
    <source>
        <dbReference type="ARBA" id="ARBA00022821"/>
    </source>
</evidence>
<sequence>LEEWSFTEGEVEGGAFPCLKKLYLTGCPRLKVSLPGYLPSLRELKIDKCAQLLPLLPMTQPMDSSFPSLEIFIVSHCDGQDSLLTGGLPSSLKQIIILGCKNLTTLDEEAFQNLTSLEKLHIFSCDNLRYLPRGLTTCLSLKSLIIVEMSNLEECFFIEGEIEEGAFPRLEELHLKVCPRLEVSLPHNLPSLTRLEIEECLKLLPLFSRAQQMDSAFPSLEILTISGCDGQHSILEGGLPSSLKQIEIYNCGNLTTLDEEAFQHLTSLGRLDIISCDSLQCLPRALPTSLSTLNIRFCELLTPRLQRETGEDWPIIENIPIKRIW</sequence>
<dbReference type="SUPFAM" id="SSF52058">
    <property type="entry name" value="L domain-like"/>
    <property type="match status" value="1"/>
</dbReference>
<evidence type="ECO:0000313" key="3">
    <source>
        <dbReference type="Proteomes" id="UP000237000"/>
    </source>
</evidence>